<gene>
    <name evidence="2" type="ORF">BG61_14190</name>
</gene>
<dbReference type="Gene3D" id="3.30.1330.80">
    <property type="entry name" value="Hypothetical protein, similar to alpha- acetolactate decarboxylase, domain 2"/>
    <property type="match status" value="1"/>
</dbReference>
<sequence length="195" mass="20863">MEDSYMRRHFFRSVAALSAGAAVGGLGMNRAFAQGGGDASLAQCEAGVIASSSGDVQRRYIRTPTGYLMVLRMGDNVFEQLTKFAIAEQIPAATLNAIGFGHATFGFWDATKKAFDAKTFRNVEMGSIVGSVAWKEGKPSIHAHGIAGDRNFNAFGGHLLDLEVGTGSMEITLLRYEKRLERGIDPCIGANVLGI</sequence>
<dbReference type="PROSITE" id="PS51742">
    <property type="entry name" value="PPC"/>
    <property type="match status" value="1"/>
</dbReference>
<keyword evidence="3" id="KW-1185">Reference proteome</keyword>
<dbReference type="SUPFAM" id="SSF117856">
    <property type="entry name" value="AF0104/ALDC/Ptd012-like"/>
    <property type="match status" value="1"/>
</dbReference>
<dbReference type="AlphaFoldDB" id="A0A069PMM7"/>
<reference evidence="2 3" key="1">
    <citation type="submission" date="2014-03" db="EMBL/GenBank/DDBJ databases">
        <title>Draft Genome Sequences of Four Burkholderia Strains.</title>
        <authorList>
            <person name="Liu X.Y."/>
            <person name="Li C.X."/>
            <person name="Xu J.H."/>
        </authorList>
    </citation>
    <scope>NUCLEOTIDE SEQUENCE [LARGE SCALE GENOMIC DNA]</scope>
    <source>
        <strain evidence="2 3">DSM 50014</strain>
    </source>
</reference>
<dbReference type="EMBL" id="JFHC01000022">
    <property type="protein sequence ID" value="KDR41870.1"/>
    <property type="molecule type" value="Genomic_DNA"/>
</dbReference>
<dbReference type="PROSITE" id="PS51318">
    <property type="entry name" value="TAT"/>
    <property type="match status" value="1"/>
</dbReference>
<evidence type="ECO:0000259" key="1">
    <source>
        <dbReference type="PROSITE" id="PS51742"/>
    </source>
</evidence>
<dbReference type="Proteomes" id="UP000027466">
    <property type="component" value="Unassembled WGS sequence"/>
</dbReference>
<evidence type="ECO:0000313" key="3">
    <source>
        <dbReference type="Proteomes" id="UP000027466"/>
    </source>
</evidence>
<organism evidence="2 3">
    <name type="scientific">Caballeronia glathei</name>
    <dbReference type="NCBI Taxonomy" id="60547"/>
    <lineage>
        <taxon>Bacteria</taxon>
        <taxon>Pseudomonadati</taxon>
        <taxon>Pseudomonadota</taxon>
        <taxon>Betaproteobacteria</taxon>
        <taxon>Burkholderiales</taxon>
        <taxon>Burkholderiaceae</taxon>
        <taxon>Caballeronia</taxon>
    </lineage>
</organism>
<comment type="caution">
    <text evidence="2">The sequence shown here is derived from an EMBL/GenBank/DDBJ whole genome shotgun (WGS) entry which is preliminary data.</text>
</comment>
<dbReference type="CDD" id="cd11378">
    <property type="entry name" value="DUF296"/>
    <property type="match status" value="1"/>
</dbReference>
<accession>A0A069PMM7</accession>
<dbReference type="RefSeq" id="WP_035934425.1">
    <property type="nucleotide sequence ID" value="NZ_CADFFX010000010.1"/>
</dbReference>
<protein>
    <recommendedName>
        <fullName evidence="1">PPC domain-containing protein</fullName>
    </recommendedName>
</protein>
<dbReference type="STRING" id="60547.GCA_000751215_03893"/>
<dbReference type="InterPro" id="IPR005175">
    <property type="entry name" value="PPC_dom"/>
</dbReference>
<dbReference type="Pfam" id="PF03479">
    <property type="entry name" value="PCC"/>
    <property type="match status" value="1"/>
</dbReference>
<evidence type="ECO:0000313" key="2">
    <source>
        <dbReference type="EMBL" id="KDR41870.1"/>
    </source>
</evidence>
<name>A0A069PMM7_9BURK</name>
<feature type="domain" description="PPC" evidence="1">
    <location>
        <begin position="61"/>
        <end position="195"/>
    </location>
</feature>
<dbReference type="InterPro" id="IPR006311">
    <property type="entry name" value="TAT_signal"/>
</dbReference>
<proteinExistence type="predicted"/>